<proteinExistence type="predicted"/>
<organism evidence="4 5">
    <name type="scientific">Stenotrophomonas maltophilia</name>
    <name type="common">Pseudomonas maltophilia</name>
    <name type="synonym">Xanthomonas maltophilia</name>
    <dbReference type="NCBI Taxonomy" id="40324"/>
    <lineage>
        <taxon>Bacteria</taxon>
        <taxon>Pseudomonadati</taxon>
        <taxon>Pseudomonadota</taxon>
        <taxon>Gammaproteobacteria</taxon>
        <taxon>Lysobacterales</taxon>
        <taxon>Lysobacteraceae</taxon>
        <taxon>Stenotrophomonas</taxon>
        <taxon>Stenotrophomonas maltophilia group</taxon>
    </lineage>
</organism>
<dbReference type="InterPro" id="IPR050832">
    <property type="entry name" value="Bact_Acetyltransf"/>
</dbReference>
<gene>
    <name evidence="4" type="ORF">QEG23_000261</name>
</gene>
<dbReference type="PANTHER" id="PTHR43877">
    <property type="entry name" value="AMINOALKYLPHOSPHONATE N-ACETYLTRANSFERASE-RELATED-RELATED"/>
    <property type="match status" value="1"/>
</dbReference>
<dbReference type="PANTHER" id="PTHR43877:SF2">
    <property type="entry name" value="AMINOALKYLPHOSPHONATE N-ACETYLTRANSFERASE-RELATED"/>
    <property type="match status" value="1"/>
</dbReference>
<dbReference type="Pfam" id="PF00583">
    <property type="entry name" value="Acetyltransf_1"/>
    <property type="match status" value="1"/>
</dbReference>
<dbReference type="Proteomes" id="UP001218208">
    <property type="component" value="Unassembled WGS sequence"/>
</dbReference>
<name>A0AAI9FSR9_STEMA</name>
<feature type="domain" description="N-acetyltransferase" evidence="3">
    <location>
        <begin position="1"/>
        <end position="148"/>
    </location>
</feature>
<evidence type="ECO:0000313" key="5">
    <source>
        <dbReference type="Proteomes" id="UP001218208"/>
    </source>
</evidence>
<dbReference type="GO" id="GO:0016747">
    <property type="term" value="F:acyltransferase activity, transferring groups other than amino-acyl groups"/>
    <property type="evidence" value="ECO:0007669"/>
    <property type="project" value="InterPro"/>
</dbReference>
<dbReference type="CDD" id="cd04301">
    <property type="entry name" value="NAT_SF"/>
    <property type="match status" value="1"/>
</dbReference>
<keyword evidence="2" id="KW-0012">Acyltransferase</keyword>
<dbReference type="SUPFAM" id="SSF55729">
    <property type="entry name" value="Acyl-CoA N-acyltransferases (Nat)"/>
    <property type="match status" value="1"/>
</dbReference>
<keyword evidence="1" id="KW-0808">Transferase</keyword>
<dbReference type="PROSITE" id="PS51186">
    <property type="entry name" value="GNAT"/>
    <property type="match status" value="1"/>
</dbReference>
<evidence type="ECO:0000313" key="4">
    <source>
        <dbReference type="EMBL" id="EKT4090791.1"/>
    </source>
</evidence>
<accession>A0AAI9FSR9</accession>
<dbReference type="AlphaFoldDB" id="A0AAI9FSR9"/>
<comment type="caution">
    <text evidence="4">The sequence shown here is derived from an EMBL/GenBank/DDBJ whole genome shotgun (WGS) entry which is preliminary data.</text>
</comment>
<dbReference type="Gene3D" id="3.40.630.30">
    <property type="match status" value="1"/>
</dbReference>
<sequence>MIRPATHSDIGALLVLAEAMHAESSYARFPFAPGKLAALFRALIDGAGCLFVAEENGQAIGVAAGYCEDFWFADARVAGEYGIFVLPGHRGSRAGVQLLREYVAWCKAAGADLIQAGITTGVTLDRTVKVYQTIGFEPTGAILEYKGE</sequence>
<evidence type="ECO:0000259" key="3">
    <source>
        <dbReference type="PROSITE" id="PS51186"/>
    </source>
</evidence>
<reference evidence="4" key="1">
    <citation type="submission" date="2022-07" db="EMBL/GenBank/DDBJ databases">
        <authorList>
            <consortium name="DAFM: The Division of Animal and Food Microbiology"/>
        </authorList>
    </citation>
    <scope>NUCLEOTIDE SEQUENCE</scope>
    <source>
        <strain evidence="4">19MO01SH01-2</strain>
    </source>
</reference>
<evidence type="ECO:0000256" key="2">
    <source>
        <dbReference type="ARBA" id="ARBA00023315"/>
    </source>
</evidence>
<protein>
    <submittedName>
        <fullName evidence="4">GNAT family N-acetyltransferase</fullName>
    </submittedName>
</protein>
<dbReference type="EMBL" id="ABLOJW010000001">
    <property type="protein sequence ID" value="EKT4090791.1"/>
    <property type="molecule type" value="Genomic_DNA"/>
</dbReference>
<evidence type="ECO:0000256" key="1">
    <source>
        <dbReference type="ARBA" id="ARBA00022679"/>
    </source>
</evidence>
<dbReference type="InterPro" id="IPR000182">
    <property type="entry name" value="GNAT_dom"/>
</dbReference>
<dbReference type="InterPro" id="IPR016181">
    <property type="entry name" value="Acyl_CoA_acyltransferase"/>
</dbReference>